<accession>A0ABT4TR80</accession>
<reference evidence="1" key="1">
    <citation type="submission" date="2023-01" db="EMBL/GenBank/DDBJ databases">
        <title>Draft genome sequence of Nocardiopsis sp. LSu2-4 isolated from halophytes.</title>
        <authorList>
            <person name="Duangmal K."/>
            <person name="Chantavorakit T."/>
        </authorList>
    </citation>
    <scope>NUCLEOTIDE SEQUENCE</scope>
    <source>
        <strain evidence="1">LSu2-4</strain>
    </source>
</reference>
<sequence length="293" mass="33493">MRLSPRPDHRDVVRPRTTPEAIHRLISRLTPRDLRIMRLVHRHRVLTTDQIARLEFASYSSAKTRLLTLYRLRALERFRPWTPVGSAPWHYLLDAPGAEILAAEHGTTAREWGYRRDRVLAVAYRSSLDHTIGTNDFFVDLTNLARVRRARLAWRTARECEQQFGDVVRPDAAGHWSEGEHAVLFFLEYDRGTEPLRRLAAKLDAYHELSRLTGHQGTVLFWLPSAKRAENLHRYVGEPPVPAATGVHGAHPADRVWTPFGQTWQRTLAELGAPAPHQPFLPGWEEGGEEPDG</sequence>
<proteinExistence type="predicted"/>
<evidence type="ECO:0000313" key="2">
    <source>
        <dbReference type="Proteomes" id="UP001165685"/>
    </source>
</evidence>
<organism evidence="1 2">
    <name type="scientific">Nocardiopsis suaedae</name>
    <dbReference type="NCBI Taxonomy" id="3018444"/>
    <lineage>
        <taxon>Bacteria</taxon>
        <taxon>Bacillati</taxon>
        <taxon>Actinomycetota</taxon>
        <taxon>Actinomycetes</taxon>
        <taxon>Streptosporangiales</taxon>
        <taxon>Nocardiopsidaceae</taxon>
        <taxon>Nocardiopsis</taxon>
    </lineage>
</organism>
<dbReference type="RefSeq" id="WP_270679812.1">
    <property type="nucleotide sequence ID" value="NZ_JAQFWP010000048.1"/>
</dbReference>
<dbReference type="EMBL" id="JAQFWP010000048">
    <property type="protein sequence ID" value="MDA2807182.1"/>
    <property type="molecule type" value="Genomic_DNA"/>
</dbReference>
<protein>
    <submittedName>
        <fullName evidence="1">Replication-relaxation family protein</fullName>
    </submittedName>
</protein>
<dbReference type="InterPro" id="IPR025855">
    <property type="entry name" value="Replic_Relax"/>
</dbReference>
<name>A0ABT4TR80_9ACTN</name>
<dbReference type="Pfam" id="PF13814">
    <property type="entry name" value="Replic_Relax"/>
    <property type="match status" value="1"/>
</dbReference>
<evidence type="ECO:0000313" key="1">
    <source>
        <dbReference type="EMBL" id="MDA2807182.1"/>
    </source>
</evidence>
<dbReference type="Proteomes" id="UP001165685">
    <property type="component" value="Unassembled WGS sequence"/>
</dbReference>
<gene>
    <name evidence="1" type="ORF">O4U47_21935</name>
</gene>
<keyword evidence="2" id="KW-1185">Reference proteome</keyword>
<comment type="caution">
    <text evidence="1">The sequence shown here is derived from an EMBL/GenBank/DDBJ whole genome shotgun (WGS) entry which is preliminary data.</text>
</comment>